<accession>A0A9D1G0C6</accession>
<evidence type="ECO:0000259" key="8">
    <source>
        <dbReference type="PROSITE" id="PS50110"/>
    </source>
</evidence>
<dbReference type="InterPro" id="IPR011006">
    <property type="entry name" value="CheY-like_superfamily"/>
</dbReference>
<dbReference type="PROSITE" id="PS01124">
    <property type="entry name" value="HTH_ARAC_FAMILY_2"/>
    <property type="match status" value="1"/>
</dbReference>
<dbReference type="SMART" id="SM00342">
    <property type="entry name" value="HTH_ARAC"/>
    <property type="match status" value="1"/>
</dbReference>
<dbReference type="InterPro" id="IPR018060">
    <property type="entry name" value="HTH_AraC"/>
</dbReference>
<dbReference type="Gene3D" id="1.10.10.60">
    <property type="entry name" value="Homeodomain-like"/>
    <property type="match status" value="2"/>
</dbReference>
<dbReference type="PANTHER" id="PTHR43280:SF10">
    <property type="entry name" value="REGULATORY PROTEIN POCR"/>
    <property type="match status" value="1"/>
</dbReference>
<dbReference type="Pfam" id="PF00072">
    <property type="entry name" value="Response_reg"/>
    <property type="match status" value="1"/>
</dbReference>
<dbReference type="PROSITE" id="PS50110">
    <property type="entry name" value="RESPONSE_REGULATORY"/>
    <property type="match status" value="1"/>
</dbReference>
<evidence type="ECO:0000259" key="7">
    <source>
        <dbReference type="PROSITE" id="PS01124"/>
    </source>
</evidence>
<dbReference type="CDD" id="cd17536">
    <property type="entry name" value="REC_YesN-like"/>
    <property type="match status" value="1"/>
</dbReference>
<evidence type="ECO:0000313" key="9">
    <source>
        <dbReference type="EMBL" id="HIS92687.1"/>
    </source>
</evidence>
<dbReference type="SUPFAM" id="SSF46689">
    <property type="entry name" value="Homeodomain-like"/>
    <property type="match status" value="1"/>
</dbReference>
<dbReference type="Gene3D" id="3.40.50.2300">
    <property type="match status" value="1"/>
</dbReference>
<dbReference type="PRINTS" id="PR00032">
    <property type="entry name" value="HTHARAC"/>
</dbReference>
<dbReference type="GO" id="GO:0000160">
    <property type="term" value="P:phosphorelay signal transduction system"/>
    <property type="evidence" value="ECO:0007669"/>
    <property type="project" value="InterPro"/>
</dbReference>
<evidence type="ECO:0000256" key="6">
    <source>
        <dbReference type="PROSITE-ProRule" id="PRU00169"/>
    </source>
</evidence>
<keyword evidence="2" id="KW-0805">Transcription regulation</keyword>
<dbReference type="Pfam" id="PF12833">
    <property type="entry name" value="HTH_18"/>
    <property type="match status" value="1"/>
</dbReference>
<dbReference type="AlphaFoldDB" id="A0A9D1G0C6"/>
<proteinExistence type="predicted"/>
<evidence type="ECO:0000256" key="2">
    <source>
        <dbReference type="ARBA" id="ARBA00023015"/>
    </source>
</evidence>
<feature type="domain" description="HTH araC/xylS-type" evidence="7">
    <location>
        <begin position="406"/>
        <end position="504"/>
    </location>
</feature>
<dbReference type="InterPro" id="IPR020449">
    <property type="entry name" value="Tscrpt_reg_AraC-type_HTH"/>
</dbReference>
<dbReference type="InterPro" id="IPR001789">
    <property type="entry name" value="Sig_transdc_resp-reg_receiver"/>
</dbReference>
<evidence type="ECO:0000256" key="4">
    <source>
        <dbReference type="ARBA" id="ARBA00023163"/>
    </source>
</evidence>
<organism evidence="9 10">
    <name type="scientific">Candidatus Alectryocaccomicrobium excrementavium</name>
    <dbReference type="NCBI Taxonomy" id="2840668"/>
    <lineage>
        <taxon>Bacteria</taxon>
        <taxon>Bacillati</taxon>
        <taxon>Bacillota</taxon>
        <taxon>Clostridia</taxon>
        <taxon>Candidatus Alectryocaccomicrobium</taxon>
    </lineage>
</organism>
<feature type="modified residue" description="4-aspartylphosphate" evidence="6">
    <location>
        <position position="55"/>
    </location>
</feature>
<dbReference type="GO" id="GO:0043565">
    <property type="term" value="F:sequence-specific DNA binding"/>
    <property type="evidence" value="ECO:0007669"/>
    <property type="project" value="InterPro"/>
</dbReference>
<evidence type="ECO:0000256" key="5">
    <source>
        <dbReference type="ARBA" id="ARBA00024867"/>
    </source>
</evidence>
<name>A0A9D1G0C6_9FIRM</name>
<protein>
    <recommendedName>
        <fullName evidence="1">Stage 0 sporulation protein A homolog</fullName>
    </recommendedName>
</protein>
<evidence type="ECO:0000313" key="10">
    <source>
        <dbReference type="Proteomes" id="UP000824140"/>
    </source>
</evidence>
<dbReference type="SMART" id="SM00448">
    <property type="entry name" value="REC"/>
    <property type="match status" value="1"/>
</dbReference>
<keyword evidence="3" id="KW-0238">DNA-binding</keyword>
<comment type="caution">
    <text evidence="9">The sequence shown here is derived from an EMBL/GenBank/DDBJ whole genome shotgun (WGS) entry which is preliminary data.</text>
</comment>
<gene>
    <name evidence="9" type="ORF">IAA84_06665</name>
</gene>
<reference evidence="9" key="2">
    <citation type="journal article" date="2021" name="PeerJ">
        <title>Extensive microbial diversity within the chicken gut microbiome revealed by metagenomics and culture.</title>
        <authorList>
            <person name="Gilroy R."/>
            <person name="Ravi A."/>
            <person name="Getino M."/>
            <person name="Pursley I."/>
            <person name="Horton D.L."/>
            <person name="Alikhan N.F."/>
            <person name="Baker D."/>
            <person name="Gharbi K."/>
            <person name="Hall N."/>
            <person name="Watson M."/>
            <person name="Adriaenssens E.M."/>
            <person name="Foster-Nyarko E."/>
            <person name="Jarju S."/>
            <person name="Secka A."/>
            <person name="Antonio M."/>
            <person name="Oren A."/>
            <person name="Chaudhuri R.R."/>
            <person name="La Ragione R."/>
            <person name="Hildebrand F."/>
            <person name="Pallen M.J."/>
        </authorList>
    </citation>
    <scope>NUCLEOTIDE SEQUENCE</scope>
    <source>
        <strain evidence="9">13766</strain>
    </source>
</reference>
<dbReference type="GO" id="GO:0003700">
    <property type="term" value="F:DNA-binding transcription factor activity"/>
    <property type="evidence" value="ECO:0007669"/>
    <property type="project" value="InterPro"/>
</dbReference>
<dbReference type="InterPro" id="IPR018062">
    <property type="entry name" value="HTH_AraC-typ_CS"/>
</dbReference>
<dbReference type="Proteomes" id="UP000824140">
    <property type="component" value="Unassembled WGS sequence"/>
</dbReference>
<keyword evidence="4" id="KW-0804">Transcription</keyword>
<dbReference type="EMBL" id="DVJN01000131">
    <property type="protein sequence ID" value="HIS92687.1"/>
    <property type="molecule type" value="Genomic_DNA"/>
</dbReference>
<dbReference type="SUPFAM" id="SSF52172">
    <property type="entry name" value="CheY-like"/>
    <property type="match status" value="1"/>
</dbReference>
<evidence type="ECO:0000256" key="1">
    <source>
        <dbReference type="ARBA" id="ARBA00018672"/>
    </source>
</evidence>
<sequence length="524" mass="57924">MYQVLLVDDEALITDGLAEYLARRAPERFEILKAYSGAGALEIAGRMRVDILVTDIEMMGLDGLAVRQRVQALWPQCRAIFLTAHANFEYAYQAIQDPPARYLLKSEGFERLAQILEQTAAELDEALYNESLLREAQSAREGNLQKVMLLGAVLRGEMAEEDEMARDFAHLGIGLRPGEAVLPLLVRLYAPASQGYRLAAVSGYIRRQAGGACLCEAVPFGQNELACLLQGPGRELALQSQMELWHEAFSRICGGDTGIALGARAVSWREAGAVFQRMSSALSGAAGEKNVFIIYQPEGKDAPLLRREALRQALRRQLRAGEAALPLLEEIYAAMPAREAALLLAQCVDAARAVDSAQLLAWSEALESLPRATSANEAARLLQQLCSKVRTEQTRASTRQQAQIVQTIDRYIAENYSRDIALSDVAAQVYLSPAYVSSLYKRLRGAGIMDTVLRTRMARAQEMLVSSNRQIQQIAAEVGYHSARYFISSFRNYCGLSPNAYREKYWNAKEEPACNPLQTPQTPL</sequence>
<dbReference type="PANTHER" id="PTHR43280">
    <property type="entry name" value="ARAC-FAMILY TRANSCRIPTIONAL REGULATOR"/>
    <property type="match status" value="1"/>
</dbReference>
<keyword evidence="6" id="KW-0597">Phosphoprotein</keyword>
<dbReference type="InterPro" id="IPR009057">
    <property type="entry name" value="Homeodomain-like_sf"/>
</dbReference>
<feature type="domain" description="Response regulatory" evidence="8">
    <location>
        <begin position="3"/>
        <end position="120"/>
    </location>
</feature>
<dbReference type="PROSITE" id="PS00041">
    <property type="entry name" value="HTH_ARAC_FAMILY_1"/>
    <property type="match status" value="1"/>
</dbReference>
<comment type="function">
    <text evidence="5">May play the central regulatory role in sporulation. It may be an element of the effector pathway responsible for the activation of sporulation genes in response to nutritional stress. Spo0A may act in concert with spo0H (a sigma factor) to control the expression of some genes that are critical to the sporulation process.</text>
</comment>
<evidence type="ECO:0000256" key="3">
    <source>
        <dbReference type="ARBA" id="ARBA00023125"/>
    </source>
</evidence>
<reference evidence="9" key="1">
    <citation type="submission" date="2020-10" db="EMBL/GenBank/DDBJ databases">
        <authorList>
            <person name="Gilroy R."/>
        </authorList>
    </citation>
    <scope>NUCLEOTIDE SEQUENCE</scope>
    <source>
        <strain evidence="9">13766</strain>
    </source>
</reference>